<comment type="caution">
    <text evidence="4">The sequence shown here is derived from an EMBL/GenBank/DDBJ whole genome shotgun (WGS) entry which is preliminary data.</text>
</comment>
<evidence type="ECO:0000313" key="5">
    <source>
        <dbReference type="Proteomes" id="UP001445076"/>
    </source>
</evidence>
<feature type="region of interest" description="Disordered" evidence="1">
    <location>
        <begin position="168"/>
        <end position="191"/>
    </location>
</feature>
<dbReference type="Proteomes" id="UP001445076">
    <property type="component" value="Unassembled WGS sequence"/>
</dbReference>
<dbReference type="EMBL" id="JARKIK010002576">
    <property type="protein sequence ID" value="KAK8719275.1"/>
    <property type="molecule type" value="Genomic_DNA"/>
</dbReference>
<dbReference type="PANTHER" id="PTHR13902">
    <property type="entry name" value="SERINE/THREONINE-PROTEIN KINASE WNK WITH NO LYSINE -RELATED"/>
    <property type="match status" value="1"/>
</dbReference>
<sequence length="216" mass="24208">SSPVTPAVDIYSFGMAALEMAALEIPGNGDSGNVVTQEQVLRTIHSLEHEQQRDFIQQCLNPEQSQRPSTAELLFHPVLFEVHSLKLLAAHALIHNPKKSNKFIDNCVEDMLQHQYHSDSVVAEITHSSGEPTLFRMADIPVIEKLEKFIEDVRFGIYPLTAFRIKQQPPSRPRAISPEAVDPVASETPETTDMETRKVINMMCNIKPNENGHGLF</sequence>
<feature type="non-terminal residue" evidence="4">
    <location>
        <position position="216"/>
    </location>
</feature>
<dbReference type="PROSITE" id="PS50011">
    <property type="entry name" value="PROTEIN_KINASE_DOM"/>
    <property type="match status" value="1"/>
</dbReference>
<gene>
    <name evidence="4" type="ORF">OTU49_014136</name>
    <name evidence="3" type="ORF">OTU49_014188</name>
</gene>
<organism evidence="4 5">
    <name type="scientific">Cherax quadricarinatus</name>
    <name type="common">Australian red claw crayfish</name>
    <dbReference type="NCBI Taxonomy" id="27406"/>
    <lineage>
        <taxon>Eukaryota</taxon>
        <taxon>Metazoa</taxon>
        <taxon>Ecdysozoa</taxon>
        <taxon>Arthropoda</taxon>
        <taxon>Crustacea</taxon>
        <taxon>Multicrustacea</taxon>
        <taxon>Malacostraca</taxon>
        <taxon>Eumalacostraca</taxon>
        <taxon>Eucarida</taxon>
        <taxon>Decapoda</taxon>
        <taxon>Pleocyemata</taxon>
        <taxon>Astacidea</taxon>
        <taxon>Parastacoidea</taxon>
        <taxon>Parastacidae</taxon>
        <taxon>Cherax</taxon>
    </lineage>
</organism>
<reference evidence="4 5" key="1">
    <citation type="journal article" date="2024" name="BMC Genomics">
        <title>Genome assembly of redclaw crayfish (Cherax quadricarinatus) provides insights into its immune adaptation and hypoxia tolerance.</title>
        <authorList>
            <person name="Liu Z."/>
            <person name="Zheng J."/>
            <person name="Li H."/>
            <person name="Fang K."/>
            <person name="Wang S."/>
            <person name="He J."/>
            <person name="Zhou D."/>
            <person name="Weng S."/>
            <person name="Chi M."/>
            <person name="Gu Z."/>
            <person name="He J."/>
            <person name="Li F."/>
            <person name="Wang M."/>
        </authorList>
    </citation>
    <scope>NUCLEOTIDE SEQUENCE [LARGE SCALE GENOMIC DNA]</scope>
    <source>
        <strain evidence="4">ZL_2023a</strain>
    </source>
</reference>
<proteinExistence type="predicted"/>
<dbReference type="EMBL" id="JARKIK010002816">
    <property type="protein sequence ID" value="KAK8719192.1"/>
    <property type="molecule type" value="Genomic_DNA"/>
</dbReference>
<dbReference type="GO" id="GO:0004672">
    <property type="term" value="F:protein kinase activity"/>
    <property type="evidence" value="ECO:0007669"/>
    <property type="project" value="InterPro"/>
</dbReference>
<evidence type="ECO:0000313" key="4">
    <source>
        <dbReference type="EMBL" id="KAK8719275.1"/>
    </source>
</evidence>
<dbReference type="InterPro" id="IPR011009">
    <property type="entry name" value="Kinase-like_dom_sf"/>
</dbReference>
<accession>A0AAW0VR44</accession>
<feature type="domain" description="Protein kinase" evidence="2">
    <location>
        <begin position="1"/>
        <end position="79"/>
    </location>
</feature>
<dbReference type="InterPro" id="IPR050588">
    <property type="entry name" value="WNK_Ser-Thr_kinase"/>
</dbReference>
<reference evidence="4" key="2">
    <citation type="submission" date="2024-01" db="EMBL/GenBank/DDBJ databases">
        <authorList>
            <person name="He J."/>
            <person name="Wang M."/>
            <person name="Zheng J."/>
            <person name="Liu Z."/>
        </authorList>
    </citation>
    <scope>NUCLEOTIDE SEQUENCE</scope>
    <source>
        <strain evidence="4">ZL_2023a</strain>
        <tissue evidence="4">Muscle</tissue>
    </source>
</reference>
<dbReference type="InterPro" id="IPR000719">
    <property type="entry name" value="Prot_kinase_dom"/>
</dbReference>
<dbReference type="AlphaFoldDB" id="A0AAW0VR44"/>
<dbReference type="SUPFAM" id="SSF56112">
    <property type="entry name" value="Protein kinase-like (PK-like)"/>
    <property type="match status" value="1"/>
</dbReference>
<evidence type="ECO:0000313" key="3">
    <source>
        <dbReference type="EMBL" id="KAK8719192.1"/>
    </source>
</evidence>
<keyword evidence="5" id="KW-1185">Reference proteome</keyword>
<dbReference type="Gene3D" id="1.10.510.10">
    <property type="entry name" value="Transferase(Phosphotransferase) domain 1"/>
    <property type="match status" value="1"/>
</dbReference>
<dbReference type="GO" id="GO:0005524">
    <property type="term" value="F:ATP binding"/>
    <property type="evidence" value="ECO:0007669"/>
    <property type="project" value="InterPro"/>
</dbReference>
<evidence type="ECO:0000256" key="1">
    <source>
        <dbReference type="SAM" id="MobiDB-lite"/>
    </source>
</evidence>
<protein>
    <recommendedName>
        <fullName evidence="2">Protein kinase domain-containing protein</fullName>
    </recommendedName>
</protein>
<name>A0AAW0VR44_CHEQU</name>
<evidence type="ECO:0000259" key="2">
    <source>
        <dbReference type="PROSITE" id="PS50011"/>
    </source>
</evidence>
<feature type="non-terminal residue" evidence="4">
    <location>
        <position position="1"/>
    </location>
</feature>